<feature type="region of interest" description="Disordered" evidence="1">
    <location>
        <begin position="368"/>
        <end position="392"/>
    </location>
</feature>
<feature type="compositionally biased region" description="Low complexity" evidence="1">
    <location>
        <begin position="424"/>
        <end position="435"/>
    </location>
</feature>
<protein>
    <submittedName>
        <fullName evidence="2">Ankyrin repeat protein 1</fullName>
    </submittedName>
</protein>
<dbReference type="PROSITE" id="PS50088">
    <property type="entry name" value="ANK_REPEAT"/>
    <property type="match status" value="2"/>
</dbReference>
<feature type="compositionally biased region" description="Low complexity" evidence="1">
    <location>
        <begin position="466"/>
        <end position="479"/>
    </location>
</feature>
<reference evidence="2 3" key="1">
    <citation type="journal article" date="2007" name="Science">
        <title>Genomic minimalism in the early diverging intestinal parasite Giardia lamblia.</title>
        <authorList>
            <person name="Morrison H.G."/>
            <person name="McArthur A.G."/>
            <person name="Gillin F.D."/>
            <person name="Aley S.B."/>
            <person name="Adam R.D."/>
            <person name="Olsen G.J."/>
            <person name="Best A.A."/>
            <person name="Cande W.Z."/>
            <person name="Chen F."/>
            <person name="Cipriano M.J."/>
            <person name="Davids B.J."/>
            <person name="Dawson S.C."/>
            <person name="Elmendorf H.G."/>
            <person name="Hehl A.B."/>
            <person name="Holder M.E."/>
            <person name="Huse S.M."/>
            <person name="Kim U.U."/>
            <person name="Lasek-Nesselquist E."/>
            <person name="Manning G."/>
            <person name="Nigam A."/>
            <person name="Nixon J.E."/>
            <person name="Palm D."/>
            <person name="Passamaneck N.E."/>
            <person name="Prabhu A."/>
            <person name="Reich C.I."/>
            <person name="Reiner D.S."/>
            <person name="Samuelson J."/>
            <person name="Svard S.G."/>
            <person name="Sogin M.L."/>
        </authorList>
    </citation>
    <scope>NUCLEOTIDE SEQUENCE [LARGE SCALE GENOMIC DNA]</scope>
    <source>
        <strain evidence="2 3">WB C6</strain>
    </source>
</reference>
<dbReference type="SMART" id="SM00248">
    <property type="entry name" value="ANK"/>
    <property type="match status" value="9"/>
</dbReference>
<dbReference type="PANTHER" id="PTHR24120:SF4">
    <property type="entry name" value="GH07239P"/>
    <property type="match status" value="1"/>
</dbReference>
<dbReference type="InterPro" id="IPR002110">
    <property type="entry name" value="Ankyrin_rpt"/>
</dbReference>
<dbReference type="EMBL" id="AACB03000001">
    <property type="protein sequence ID" value="KAE8305354.1"/>
    <property type="molecule type" value="Genomic_DNA"/>
</dbReference>
<evidence type="ECO:0000313" key="2">
    <source>
        <dbReference type="EMBL" id="KAE8305354.1"/>
    </source>
</evidence>
<dbReference type="PANTHER" id="PTHR24120">
    <property type="entry name" value="GH07239P"/>
    <property type="match status" value="1"/>
</dbReference>
<evidence type="ECO:0000313" key="3">
    <source>
        <dbReference type="Proteomes" id="UP000001548"/>
    </source>
</evidence>
<feature type="region of interest" description="Disordered" evidence="1">
    <location>
        <begin position="423"/>
        <end position="499"/>
    </location>
</feature>
<dbReference type="AlphaFoldDB" id="A8B821"/>
<name>A8B821_GIAIC</name>
<dbReference type="RefSeq" id="XP_001708928.1">
    <property type="nucleotide sequence ID" value="XM_001708876.1"/>
</dbReference>
<feature type="compositionally biased region" description="Polar residues" evidence="1">
    <location>
        <begin position="368"/>
        <end position="378"/>
    </location>
</feature>
<dbReference type="InterPro" id="IPR036770">
    <property type="entry name" value="Ankyrin_rpt-contain_sf"/>
</dbReference>
<keyword evidence="3" id="KW-1185">Reference proteome</keyword>
<dbReference type="STRING" id="184922.A8B821"/>
<accession>A8B821</accession>
<dbReference type="GeneID" id="5701846"/>
<dbReference type="Pfam" id="PF12796">
    <property type="entry name" value="Ank_2"/>
    <property type="match status" value="3"/>
</dbReference>
<sequence length="716" mass="78625">MGSDTVTDWFNAAFDNDHRFIKENVETYARTIDSTKETALMKAARRNCGSVVEILCDHESGLYNSRGESALMLAIQNNSVDCLGVLCEYESEQMISNGDTPLHYAIRMGCVEAISYLTSRYKRARSRADRTPLEFAAELGSIRSIEHLLVSGTPYTQLEIDRAIEHARACGQMVIVSTLPILFKRYWRVANSRQDTGEPVTVEDLRAFEPEPAPGGPVVDGLALKNALLSAGVPVSEANSVVRSLSQPAIQSMRQLAAPAPCTDSFRELTDSMRQLAYPSNETLDQIHESQNGPQVLASAYQDPGADGVDYANFMGFRGRRDDESVISADVVDNIVAVKNAEIARLEDALREANARLRMAEGNAAVSQANRVTGTSSGHIDRKTHEYIPGTVESPLNYCSNKIANDGGDHRAAYRGDVYSASCSIQSPSRSGRASSRSRSRSSSRSTSRSHYGKGYRPEVKPRTNSASSVARSDSARTSQLKPETLIPPMSQRRLQPGAAGDSDLIIAVKNGDIIKFRKYLPHQTRQVDSRGRTALMHAVDRNNTLMITELCNIEAGIQDADGTTALMIAAALNLPLAVSMLVSHEKRFTKRIDGSTALMAAASNGNIDCVDILARHEKGIQAHDGSTALIHAIRNNRRRCACLLWPLEHAIADRDGISPRDWAKRFNRQEILKVVDSHTPSNTEARSNMYLPPTINPSYMVRDIEHTVNLLNTKK</sequence>
<dbReference type="VEuPathDB" id="GiardiaDB:GL50803_11164"/>
<gene>
    <name evidence="2" type="ORF">GL50803_0011164</name>
</gene>
<dbReference type="KEGG" id="gla:GL50803_0011164"/>
<dbReference type="Proteomes" id="UP000001548">
    <property type="component" value="Unassembled WGS sequence"/>
</dbReference>
<proteinExistence type="predicted"/>
<comment type="caution">
    <text evidence="2">The sequence shown here is derived from an EMBL/GenBank/DDBJ whole genome shotgun (WGS) entry which is preliminary data.</text>
</comment>
<organism evidence="2 3">
    <name type="scientific">Giardia intestinalis (strain ATCC 50803 / WB clone C6)</name>
    <name type="common">Giardia lamblia</name>
    <dbReference type="NCBI Taxonomy" id="184922"/>
    <lineage>
        <taxon>Eukaryota</taxon>
        <taxon>Metamonada</taxon>
        <taxon>Diplomonadida</taxon>
        <taxon>Hexamitidae</taxon>
        <taxon>Giardiinae</taxon>
        <taxon>Giardia</taxon>
    </lineage>
</organism>
<dbReference type="HOGENOM" id="CLU_006674_0_0_1"/>
<dbReference type="SUPFAM" id="SSF48403">
    <property type="entry name" value="Ankyrin repeat"/>
    <property type="match status" value="2"/>
</dbReference>
<dbReference type="OMA" id="KTHEYIP"/>
<evidence type="ECO:0000256" key="1">
    <source>
        <dbReference type="SAM" id="MobiDB-lite"/>
    </source>
</evidence>
<dbReference type="PROSITE" id="PS50297">
    <property type="entry name" value="ANK_REP_REGION"/>
    <property type="match status" value="1"/>
</dbReference>
<dbReference type="Gene3D" id="1.25.40.20">
    <property type="entry name" value="Ankyrin repeat-containing domain"/>
    <property type="match status" value="2"/>
</dbReference>